<dbReference type="PANTHER" id="PTHR19879:SF9">
    <property type="entry name" value="TRANSCRIPTION INITIATION FACTOR TFIID SUBUNIT 5"/>
    <property type="match status" value="1"/>
</dbReference>
<feature type="repeat" description="WD" evidence="6">
    <location>
        <begin position="775"/>
        <end position="816"/>
    </location>
</feature>
<keyword evidence="2" id="KW-0813">Transport</keyword>
<feature type="repeat" description="WD" evidence="6">
    <location>
        <begin position="1209"/>
        <end position="1243"/>
    </location>
</feature>
<dbReference type="EMBL" id="LN679430">
    <property type="protein sequence ID" value="CEL58703.1"/>
    <property type="molecule type" value="Genomic_DNA"/>
</dbReference>
<evidence type="ECO:0000313" key="9">
    <source>
        <dbReference type="Proteomes" id="UP000059188"/>
    </source>
</evidence>
<dbReference type="SUPFAM" id="SSF50978">
    <property type="entry name" value="WD40 repeat-like"/>
    <property type="match status" value="1"/>
</dbReference>
<dbReference type="PANTHER" id="PTHR19879">
    <property type="entry name" value="TRANSCRIPTION INITIATION FACTOR TFIID"/>
    <property type="match status" value="1"/>
</dbReference>
<feature type="repeat" description="WD" evidence="6">
    <location>
        <begin position="825"/>
        <end position="859"/>
    </location>
</feature>
<dbReference type="Pfam" id="PF16755">
    <property type="entry name" value="Beta-prop_NUP159_NUP214"/>
    <property type="match status" value="1"/>
</dbReference>
<feature type="repeat" description="WD" evidence="6">
    <location>
        <begin position="1166"/>
        <end position="1207"/>
    </location>
</feature>
<dbReference type="SUPFAM" id="SSF52540">
    <property type="entry name" value="P-loop containing nucleoside triphosphate hydrolases"/>
    <property type="match status" value="1"/>
</dbReference>
<comment type="subcellular location">
    <subcellularLocation>
        <location evidence="1">Nucleus</location>
    </subcellularLocation>
</comment>
<dbReference type="PROSITE" id="PS50294">
    <property type="entry name" value="WD_REPEATS_REGION"/>
    <property type="match status" value="9"/>
</dbReference>
<protein>
    <submittedName>
        <fullName evidence="8">Putative WD repeat-containing protein alr3466</fullName>
    </submittedName>
</protein>
<name>A0A0B7FR59_THACB</name>
<dbReference type="PROSITE" id="PS50837">
    <property type="entry name" value="NACHT"/>
    <property type="match status" value="1"/>
</dbReference>
<proteinExistence type="predicted"/>
<keyword evidence="9" id="KW-1185">Reference proteome</keyword>
<dbReference type="Gene3D" id="3.40.50.300">
    <property type="entry name" value="P-loop containing nucleotide triphosphate hydrolases"/>
    <property type="match status" value="1"/>
</dbReference>
<feature type="repeat" description="WD" evidence="6">
    <location>
        <begin position="1120"/>
        <end position="1161"/>
    </location>
</feature>
<feature type="repeat" description="WD" evidence="6">
    <location>
        <begin position="1035"/>
        <end position="1076"/>
    </location>
</feature>
<dbReference type="InterPro" id="IPR011047">
    <property type="entry name" value="Quinoprotein_ADH-like_sf"/>
</dbReference>
<keyword evidence="4" id="KW-0677">Repeat</keyword>
<keyword evidence="5" id="KW-0539">Nucleus</keyword>
<evidence type="ECO:0000256" key="2">
    <source>
        <dbReference type="ARBA" id="ARBA00022448"/>
    </source>
</evidence>
<dbReference type="InterPro" id="IPR027417">
    <property type="entry name" value="P-loop_NTPase"/>
</dbReference>
<accession>A0A0B7FR59</accession>
<dbReference type="Proteomes" id="UP000059188">
    <property type="component" value="Unassembled WGS sequence"/>
</dbReference>
<dbReference type="Gene3D" id="2.130.10.10">
    <property type="entry name" value="YVTN repeat-like/Quinoprotein amine dehydrogenase"/>
    <property type="match status" value="5"/>
</dbReference>
<evidence type="ECO:0000256" key="6">
    <source>
        <dbReference type="PROSITE-ProRule" id="PRU00221"/>
    </source>
</evidence>
<gene>
    <name evidence="8" type="ORF">RSOLAG1IB_12173</name>
</gene>
<dbReference type="PRINTS" id="PR00320">
    <property type="entry name" value="GPROTEINBRPT"/>
</dbReference>
<dbReference type="InterPro" id="IPR056884">
    <property type="entry name" value="NPHP3-like_N"/>
</dbReference>
<dbReference type="STRING" id="1108050.A0A0B7FR59"/>
<evidence type="ECO:0000259" key="7">
    <source>
        <dbReference type="PROSITE" id="PS50837"/>
    </source>
</evidence>
<dbReference type="InterPro" id="IPR039462">
    <property type="entry name" value="Nup159/Nup146_N"/>
</dbReference>
<dbReference type="SUPFAM" id="SSF50998">
    <property type="entry name" value="Quinoprotein alcohol dehydrogenase-like"/>
    <property type="match status" value="1"/>
</dbReference>
<dbReference type="InterPro" id="IPR001680">
    <property type="entry name" value="WD40_rpt"/>
</dbReference>
<dbReference type="PROSITE" id="PS50082">
    <property type="entry name" value="WD_REPEATS_2"/>
    <property type="match status" value="10"/>
</dbReference>
<feature type="repeat" description="WD" evidence="6">
    <location>
        <begin position="992"/>
        <end position="1033"/>
    </location>
</feature>
<dbReference type="InterPro" id="IPR015943">
    <property type="entry name" value="WD40/YVTN_repeat-like_dom_sf"/>
</dbReference>
<dbReference type="InterPro" id="IPR036322">
    <property type="entry name" value="WD40_repeat_dom_sf"/>
</dbReference>
<dbReference type="InterPro" id="IPR020472">
    <property type="entry name" value="WD40_PAC1"/>
</dbReference>
<evidence type="ECO:0000256" key="3">
    <source>
        <dbReference type="ARBA" id="ARBA00022574"/>
    </source>
</evidence>
<feature type="repeat" description="WD" evidence="6">
    <location>
        <begin position="904"/>
        <end position="938"/>
    </location>
</feature>
<dbReference type="Pfam" id="PF24883">
    <property type="entry name" value="NPHP3_N"/>
    <property type="match status" value="1"/>
</dbReference>
<dbReference type="InterPro" id="IPR007111">
    <property type="entry name" value="NACHT_NTPase"/>
</dbReference>
<dbReference type="CDD" id="cd00200">
    <property type="entry name" value="WD40"/>
    <property type="match status" value="2"/>
</dbReference>
<organism evidence="8 9">
    <name type="scientific">Thanatephorus cucumeris (strain AG1-IB / isolate 7/3/14)</name>
    <name type="common">Lettuce bottom rot fungus</name>
    <name type="synonym">Rhizoctonia solani</name>
    <dbReference type="NCBI Taxonomy" id="1108050"/>
    <lineage>
        <taxon>Eukaryota</taxon>
        <taxon>Fungi</taxon>
        <taxon>Dikarya</taxon>
        <taxon>Basidiomycota</taxon>
        <taxon>Agaricomycotina</taxon>
        <taxon>Agaricomycetes</taxon>
        <taxon>Cantharellales</taxon>
        <taxon>Ceratobasidiaceae</taxon>
        <taxon>Rhizoctonia</taxon>
        <taxon>Rhizoctonia solani AG-1</taxon>
    </lineage>
</organism>
<evidence type="ECO:0000256" key="4">
    <source>
        <dbReference type="ARBA" id="ARBA00022737"/>
    </source>
</evidence>
<feature type="repeat" description="WD" evidence="6">
    <location>
        <begin position="861"/>
        <end position="902"/>
    </location>
</feature>
<evidence type="ECO:0000256" key="1">
    <source>
        <dbReference type="ARBA" id="ARBA00004123"/>
    </source>
</evidence>
<feature type="repeat" description="WD" evidence="6">
    <location>
        <begin position="956"/>
        <end position="990"/>
    </location>
</feature>
<dbReference type="InterPro" id="IPR019775">
    <property type="entry name" value="WD40_repeat_CS"/>
</dbReference>
<dbReference type="PROSITE" id="PS00678">
    <property type="entry name" value="WD_REPEATS_1"/>
    <property type="match status" value="6"/>
</dbReference>
<dbReference type="Pfam" id="PF00400">
    <property type="entry name" value="WD40"/>
    <property type="match status" value="8"/>
</dbReference>
<evidence type="ECO:0000313" key="8">
    <source>
        <dbReference type="EMBL" id="CEL58703.1"/>
    </source>
</evidence>
<feature type="domain" description="NACHT" evidence="7">
    <location>
        <begin position="110"/>
        <end position="255"/>
    </location>
</feature>
<evidence type="ECO:0000256" key="5">
    <source>
        <dbReference type="ARBA" id="ARBA00023242"/>
    </source>
</evidence>
<sequence length="1334" mass="145866">MEVERAERIQGRNTGRKFADAMKGQDGVIDCCRQVHAHLERLKLNLNLSILEGVNKHMLDDELAKMSPSMSAIYDSAESDTIKRGLCTPGTRQPQIDLLIEWARTPDSGKTCWMNGMAGTGKTTIAYTVCSQLEQNSHLGASFFCSRTIPECRQVKHIIPTIAYQLAKFSLPFRCELVKALESDSNAHNKALRLQYQKLIVEPLSKVKNSLPADFIVVIDALDESESEDSVSQILDQLLSTPSTIPIRFLLSSRPEKQIAHKMAGRLNGHDDTRLVLHNLDRSTVKADIKAYMQAELIQVPLTDAQWPLVVDCCGELFIYASTICRYLKNAHETMSLNEAVNTVTTPGSTHWHERTIDDLYRTLLEAAFGSPGVNDPDKKRMSDILQTVVCAMEPMSVDAIATLLRLGSGDRVSSLLAPLRSVLNVAKDTGLVMTLHASFPDFMLSSDRSTTFHCQPSMCHTAMAEGCLEVIESTEPKFNICALPSSYLLDREVEGLDKKVSESISPVLVYACRYWSAHLELCQHLPKLIERIHHFFVSRVLLWMEIINLTKYIRYATSIIQRAEKWCTEQKVDKKLTGLVRDASQFVSVYANHPVSQSTPHIYVSMLAFWPESRPISAAYMARTSGLVRPTGMAIDRRQLALIATWKVSALGVWSVGLTADGTRLVVPSGNGIEVYDTATGESMISLTDDCAKNIYCVAISGDGSRVAFSQEDGVPYVWEIRNGGAVTQLLAGGISAIYCIAVSYDGTRVACGLENGEVYIQGLDQAADSIGPFKTHTDWVLEVVFSPNGLQLATGSHSSPIRLWDVRTGQPVGEPLGPDIGLVFSLSYSHSGSRLASGIDDNTVQVWDLQTGQSVLGPLLGHSGPVDCLAFSSSGTHIASGSRDYTIRVYDAHTGHTVLGPLQGHTGMVKSVMFSPDATRLFSCSDDGTVRIWNVQDLGTPTASSTAAVLSTVIRSIRYSHSGLRVVSGSHYGSVHVWDVRTGELLLGPLRGHEDSILCVDYSPDDQHIASGSSDKTLRIWDASTGKDAHGPMNGHSDQVNFVRFSADGSLVVSGSDDGTVRTWDVSTGQQTKQLFAGDSGITSVGASPVGHQVVCGSKDGRIRMLNIHEGETLVSPIQAHTNSVISVEFSPDGKRLVSGSKDNSVQIWDTETWKQLAVCGEHDEPHSKGVTCVSFSPSGMYIVSCSYDRTVRIWEGKSGKLILGPLMGHTDCIFGVQFSPNGSQLVSCSFDKTIRFWDVSCIGSELTKNTISVGSETPSSPKSDTGSDWWSLDDDGWVVGSSGRHLVWVPSDLRAYLALPPTSSIIADWGSYRLYRNGWKIGDKWMECYRA</sequence>
<reference evidence="8 9" key="1">
    <citation type="submission" date="2014-11" db="EMBL/GenBank/DDBJ databases">
        <authorList>
            <person name="Wibberg Daniel"/>
        </authorList>
    </citation>
    <scope>NUCLEOTIDE SEQUENCE [LARGE SCALE GENOMIC DNA]</scope>
    <source>
        <strain evidence="8">Rhizoctonia solani AG1-IB 7/3/14</strain>
    </source>
</reference>
<keyword evidence="3 6" id="KW-0853">WD repeat</keyword>
<dbReference type="SMART" id="SM00320">
    <property type="entry name" value="WD40"/>
    <property type="match status" value="14"/>
</dbReference>